<evidence type="ECO:0000256" key="4">
    <source>
        <dbReference type="ARBA" id="ARBA00023136"/>
    </source>
</evidence>
<dbReference type="InterPro" id="IPR038050">
    <property type="entry name" value="Neuro_actylchol_rec"/>
</dbReference>
<feature type="domain" description="Neurotransmitter-gated ion-channel ligand-binding" evidence="6">
    <location>
        <begin position="59"/>
        <end position="248"/>
    </location>
</feature>
<dbReference type="InterPro" id="IPR036734">
    <property type="entry name" value="Neur_chan_lig-bd_sf"/>
</dbReference>
<evidence type="ECO:0000313" key="8">
    <source>
        <dbReference type="EnsemblMetazoa" id="CLYHEMP006741.1"/>
    </source>
</evidence>
<feature type="transmembrane region" description="Helical" evidence="5">
    <location>
        <begin position="348"/>
        <end position="372"/>
    </location>
</feature>
<protein>
    <submittedName>
        <fullName evidence="8">Uncharacterized protein</fullName>
    </submittedName>
</protein>
<proteinExistence type="predicted"/>
<dbReference type="InterPro" id="IPR006202">
    <property type="entry name" value="Neur_chan_lig-bd"/>
</dbReference>
<feature type="transmembrane region" description="Helical" evidence="5">
    <location>
        <begin position="285"/>
        <end position="303"/>
    </location>
</feature>
<name>A0A7M5WRN3_9CNID</name>
<evidence type="ECO:0000259" key="6">
    <source>
        <dbReference type="Pfam" id="PF02931"/>
    </source>
</evidence>
<keyword evidence="2 5" id="KW-0812">Transmembrane</keyword>
<dbReference type="InterPro" id="IPR006029">
    <property type="entry name" value="Neurotrans-gated_channel_TM"/>
</dbReference>
<dbReference type="EnsemblMetazoa" id="CLYHEMT006741.1">
    <property type="protein sequence ID" value="CLYHEMP006741.1"/>
    <property type="gene ID" value="CLYHEMG006741"/>
</dbReference>
<feature type="transmembrane region" description="Helical" evidence="5">
    <location>
        <begin position="251"/>
        <end position="273"/>
    </location>
</feature>
<evidence type="ECO:0000256" key="1">
    <source>
        <dbReference type="ARBA" id="ARBA00004141"/>
    </source>
</evidence>
<dbReference type="OrthoDB" id="5975154at2759"/>
<organism evidence="8 9">
    <name type="scientific">Clytia hemisphaerica</name>
    <dbReference type="NCBI Taxonomy" id="252671"/>
    <lineage>
        <taxon>Eukaryota</taxon>
        <taxon>Metazoa</taxon>
        <taxon>Cnidaria</taxon>
        <taxon>Hydrozoa</taxon>
        <taxon>Hydroidolina</taxon>
        <taxon>Leptothecata</taxon>
        <taxon>Obeliida</taxon>
        <taxon>Clytiidae</taxon>
        <taxon>Clytia</taxon>
    </lineage>
</organism>
<dbReference type="Proteomes" id="UP000594262">
    <property type="component" value="Unplaced"/>
</dbReference>
<evidence type="ECO:0000256" key="3">
    <source>
        <dbReference type="ARBA" id="ARBA00022989"/>
    </source>
</evidence>
<dbReference type="GO" id="GO:0005230">
    <property type="term" value="F:extracellular ligand-gated monoatomic ion channel activity"/>
    <property type="evidence" value="ECO:0007669"/>
    <property type="project" value="InterPro"/>
</dbReference>
<dbReference type="RefSeq" id="XP_066913672.1">
    <property type="nucleotide sequence ID" value="XM_067057571.1"/>
</dbReference>
<evidence type="ECO:0000256" key="2">
    <source>
        <dbReference type="ARBA" id="ARBA00022692"/>
    </source>
</evidence>
<dbReference type="GO" id="GO:0016020">
    <property type="term" value="C:membrane"/>
    <property type="evidence" value="ECO:0007669"/>
    <property type="project" value="UniProtKB-SubCell"/>
</dbReference>
<dbReference type="InterPro" id="IPR036719">
    <property type="entry name" value="Neuro-gated_channel_TM_sf"/>
</dbReference>
<dbReference type="SUPFAM" id="SSF90112">
    <property type="entry name" value="Neurotransmitter-gated ion-channel transmembrane pore"/>
    <property type="match status" value="1"/>
</dbReference>
<feature type="transmembrane region" description="Helical" evidence="5">
    <location>
        <begin position="315"/>
        <end position="336"/>
    </location>
</feature>
<dbReference type="Gene3D" id="2.70.170.10">
    <property type="entry name" value="Neurotransmitter-gated ion-channel ligand-binding domain"/>
    <property type="match status" value="1"/>
</dbReference>
<keyword evidence="9" id="KW-1185">Reference proteome</keyword>
<keyword evidence="4 5" id="KW-0472">Membrane</keyword>
<dbReference type="InterPro" id="IPR006201">
    <property type="entry name" value="Neur_channel"/>
</dbReference>
<dbReference type="AlphaFoldDB" id="A0A7M5WRN3"/>
<evidence type="ECO:0000313" key="9">
    <source>
        <dbReference type="Proteomes" id="UP000594262"/>
    </source>
</evidence>
<evidence type="ECO:0000259" key="7">
    <source>
        <dbReference type="Pfam" id="PF02932"/>
    </source>
</evidence>
<dbReference type="Gene3D" id="1.20.58.390">
    <property type="entry name" value="Neurotransmitter-gated ion-channel transmembrane domain"/>
    <property type="match status" value="1"/>
</dbReference>
<dbReference type="GeneID" id="136800959"/>
<keyword evidence="3 5" id="KW-1133">Transmembrane helix</keyword>
<comment type="subcellular location">
    <subcellularLocation>
        <location evidence="1">Membrane</location>
        <topology evidence="1">Multi-pass membrane protein</topology>
    </subcellularLocation>
</comment>
<accession>A0A7M5WRN3</accession>
<dbReference type="Pfam" id="PF02931">
    <property type="entry name" value="Neur_chan_LBD"/>
    <property type="match status" value="1"/>
</dbReference>
<sequence length="507" mass="58249">MTRTENGSAAEQWEDQLASKMMESNMIHSKDNDFQGSKAEITQQNSVNVFEQTCKYLRRADPVTIDLRLFICSIESINTLRQELVCEFLLSANWLEKLDVCKVDDKGNVSWESMWDPRIYFPNAVEMKSSINKRIICTDNVKGTVMIQWSYRVKGRFKCPFDITTFPFDDQVLRIHVSSYWSNRVIRFRQELSIGNNISSALANFADGGQWELQTYILSDVVEPSDGGAFSKEIKEPLFQFHVHARRKYNYYLWNIAAMVNMISFLAFTSFAIERNDTGKRLSVSLTLLLTVVAFKNFVSSILPKVSYLTLMDKYVLFNVAFIFLVSVQNAVVGKVSEPSEKEYYDEVFLFLSTCIYILFQGGFVLVSVRAVKKSRCRFRERFIGEFSIIKTLWRASEILNFPVRNTNNGLTSTDIESQIDEEVLGQSVSHSGQLPRKKFEMTADSAIRKCYSFFDALPFQNHNNNYSEPYLASPTLCLRKDFGTDSESDDSDETFQVRSVRGAFIS</sequence>
<reference evidence="8" key="1">
    <citation type="submission" date="2021-01" db="UniProtKB">
        <authorList>
            <consortium name="EnsemblMetazoa"/>
        </authorList>
    </citation>
    <scope>IDENTIFICATION</scope>
</reference>
<dbReference type="GO" id="GO:0004888">
    <property type="term" value="F:transmembrane signaling receptor activity"/>
    <property type="evidence" value="ECO:0007669"/>
    <property type="project" value="InterPro"/>
</dbReference>
<feature type="domain" description="Neurotransmitter-gated ion-channel transmembrane" evidence="7">
    <location>
        <begin position="262"/>
        <end position="343"/>
    </location>
</feature>
<dbReference type="Pfam" id="PF02932">
    <property type="entry name" value="Neur_chan_memb"/>
    <property type="match status" value="1"/>
</dbReference>
<evidence type="ECO:0000256" key="5">
    <source>
        <dbReference type="SAM" id="Phobius"/>
    </source>
</evidence>
<dbReference type="SUPFAM" id="SSF63712">
    <property type="entry name" value="Nicotinic receptor ligand binding domain-like"/>
    <property type="match status" value="1"/>
</dbReference>
<dbReference type="PANTHER" id="PTHR18945">
    <property type="entry name" value="NEUROTRANSMITTER GATED ION CHANNEL"/>
    <property type="match status" value="1"/>
</dbReference>